<dbReference type="SMART" id="SM00105">
    <property type="entry name" value="ArfGap"/>
    <property type="match status" value="1"/>
</dbReference>
<feature type="compositionally biased region" description="Low complexity" evidence="6">
    <location>
        <begin position="181"/>
        <end position="195"/>
    </location>
</feature>
<feature type="region of interest" description="Disordered" evidence="6">
    <location>
        <begin position="146"/>
        <end position="195"/>
    </location>
</feature>
<sequence>MMKDSHVHKAAAELDSLRSRQTSRFPPLCRSLLKNLPGNQRCMDCGAANPEWASVTYGCLICMRCSGRHRGYGVQTSFVRSVDMDDWTADQVLSMLEGGNDQLESFFGRHDLGKESDMASKRYHTKAALFYRTHLSKHVVSVVKQGSYRGREESRKRYGKNTATSPPPSTEHCAAEVPSSQTRRQPQQRQAIRAQ</sequence>
<dbReference type="GO" id="GO:0005096">
    <property type="term" value="F:GTPase activator activity"/>
    <property type="evidence" value="ECO:0007669"/>
    <property type="project" value="UniProtKB-KW"/>
</dbReference>
<evidence type="ECO:0000256" key="4">
    <source>
        <dbReference type="ARBA" id="ARBA00022833"/>
    </source>
</evidence>
<keyword evidence="3 5" id="KW-0863">Zinc-finger</keyword>
<dbReference type="PANTHER" id="PTHR45686">
    <property type="entry name" value="ADP-RIBOSYLATION FACTOR GTPASE ACTIVATING PROTEIN 3, ISOFORM H-RELATED"/>
    <property type="match status" value="1"/>
</dbReference>
<dbReference type="InterPro" id="IPR037278">
    <property type="entry name" value="ARFGAP/RecO"/>
</dbReference>
<gene>
    <name evidence="8" type="ORF">ACOF00016_LOCUS5502</name>
</gene>
<feature type="domain" description="Arf-GAP" evidence="7">
    <location>
        <begin position="32"/>
        <end position="107"/>
    </location>
</feature>
<keyword evidence="2" id="KW-0479">Metal-binding</keyword>
<dbReference type="InterPro" id="IPR038508">
    <property type="entry name" value="ArfGAP_dom_sf"/>
</dbReference>
<dbReference type="GO" id="GO:0048205">
    <property type="term" value="P:COPI coating of Golgi vesicle"/>
    <property type="evidence" value="ECO:0007669"/>
    <property type="project" value="TreeGrafter"/>
</dbReference>
<name>A0A7S3P2F1_9STRA</name>
<organism evidence="8">
    <name type="scientific">Amphora coffeiformis</name>
    <dbReference type="NCBI Taxonomy" id="265554"/>
    <lineage>
        <taxon>Eukaryota</taxon>
        <taxon>Sar</taxon>
        <taxon>Stramenopiles</taxon>
        <taxon>Ochrophyta</taxon>
        <taxon>Bacillariophyta</taxon>
        <taxon>Bacillariophyceae</taxon>
        <taxon>Bacillariophycidae</taxon>
        <taxon>Thalassiophysales</taxon>
        <taxon>Catenulaceae</taxon>
        <taxon>Amphora</taxon>
    </lineage>
</organism>
<evidence type="ECO:0000256" key="3">
    <source>
        <dbReference type="ARBA" id="ARBA00022771"/>
    </source>
</evidence>
<protein>
    <recommendedName>
        <fullName evidence="7">Arf-GAP domain-containing protein</fullName>
    </recommendedName>
</protein>
<dbReference type="AlphaFoldDB" id="A0A7S3P2F1"/>
<dbReference type="InterPro" id="IPR001164">
    <property type="entry name" value="ArfGAP_dom"/>
</dbReference>
<evidence type="ECO:0000313" key="8">
    <source>
        <dbReference type="EMBL" id="CAE0407700.1"/>
    </source>
</evidence>
<evidence type="ECO:0000256" key="6">
    <source>
        <dbReference type="SAM" id="MobiDB-lite"/>
    </source>
</evidence>
<dbReference type="GO" id="GO:0000139">
    <property type="term" value="C:Golgi membrane"/>
    <property type="evidence" value="ECO:0007669"/>
    <property type="project" value="GOC"/>
</dbReference>
<evidence type="ECO:0000256" key="1">
    <source>
        <dbReference type="ARBA" id="ARBA00022468"/>
    </source>
</evidence>
<evidence type="ECO:0000256" key="5">
    <source>
        <dbReference type="PROSITE-ProRule" id="PRU00288"/>
    </source>
</evidence>
<dbReference type="Pfam" id="PF01412">
    <property type="entry name" value="ArfGap"/>
    <property type="match status" value="1"/>
</dbReference>
<keyword evidence="1" id="KW-0343">GTPase activation</keyword>
<dbReference type="PANTHER" id="PTHR45686:SF4">
    <property type="entry name" value="ADP-RIBOSYLATION FACTOR GTPASE ACTIVATING PROTEIN 3, ISOFORM H"/>
    <property type="match status" value="1"/>
</dbReference>
<dbReference type="CDD" id="cd08830">
    <property type="entry name" value="ArfGap_ArfGap1"/>
    <property type="match status" value="1"/>
</dbReference>
<dbReference type="PROSITE" id="PS50115">
    <property type="entry name" value="ARFGAP"/>
    <property type="match status" value="1"/>
</dbReference>
<reference evidence="8" key="1">
    <citation type="submission" date="2021-01" db="EMBL/GenBank/DDBJ databases">
        <authorList>
            <person name="Corre E."/>
            <person name="Pelletier E."/>
            <person name="Niang G."/>
            <person name="Scheremetjew M."/>
            <person name="Finn R."/>
            <person name="Kale V."/>
            <person name="Holt S."/>
            <person name="Cochrane G."/>
            <person name="Meng A."/>
            <person name="Brown T."/>
            <person name="Cohen L."/>
        </authorList>
    </citation>
    <scope>NUCLEOTIDE SEQUENCE</scope>
    <source>
        <strain evidence="8">CCMP127</strain>
    </source>
</reference>
<accession>A0A7S3P2F1</accession>
<keyword evidence="4" id="KW-0862">Zinc</keyword>
<dbReference type="EMBL" id="HBIM01006464">
    <property type="protein sequence ID" value="CAE0407700.1"/>
    <property type="molecule type" value="Transcribed_RNA"/>
</dbReference>
<dbReference type="GO" id="GO:0008270">
    <property type="term" value="F:zinc ion binding"/>
    <property type="evidence" value="ECO:0007669"/>
    <property type="project" value="UniProtKB-KW"/>
</dbReference>
<evidence type="ECO:0000259" key="7">
    <source>
        <dbReference type="PROSITE" id="PS50115"/>
    </source>
</evidence>
<proteinExistence type="predicted"/>
<dbReference type="PRINTS" id="PR00405">
    <property type="entry name" value="REVINTRACTNG"/>
</dbReference>
<dbReference type="SUPFAM" id="SSF57863">
    <property type="entry name" value="ArfGap/RecO-like zinc finger"/>
    <property type="match status" value="1"/>
</dbReference>
<evidence type="ECO:0000256" key="2">
    <source>
        <dbReference type="ARBA" id="ARBA00022723"/>
    </source>
</evidence>
<dbReference type="Gene3D" id="1.10.220.150">
    <property type="entry name" value="Arf GTPase activating protein"/>
    <property type="match status" value="1"/>
</dbReference>